<dbReference type="Proteomes" id="UP000002407">
    <property type="component" value="Chromosome"/>
</dbReference>
<proteinExistence type="predicted"/>
<keyword evidence="4 6" id="KW-1133">Transmembrane helix</keyword>
<dbReference type="STRING" id="360107.CHAB381_0665"/>
<dbReference type="Pfam" id="PF00884">
    <property type="entry name" value="Sulfatase"/>
    <property type="match status" value="1"/>
</dbReference>
<dbReference type="PANTHER" id="PTHR47371">
    <property type="entry name" value="LIPOTEICHOIC ACID SYNTHASE"/>
    <property type="match status" value="1"/>
</dbReference>
<sequence>MKRNNISKKHIISILIVFFAGFLLGLTYFSYRHFGNFTAAQMIFHFVSDIGDTLNEYKTSIREKIIVPAFVVALLWFLAIKFSQFFKKHSLKFSFAFLIVSLIVANAKMSFYDIFSYFFVYSDIYEKEYKNPDFSKISLKKPKNLIIVYAESLELNYSELRNNRKIDITNLKEIAKNGVVFNNGHKMLNNTGWTAAGLLAYNCGIPLSIVGDKNETYKKMTCLGDVLDHFGYDQEYLLGSDATFANAKEFFITHKIKVSDLKSMNLKNDFGWGIYDDKIFKIAKEKLNQKATLHKPFAFYISTINMHFPGNKSPGCTSMDDRYTESISCTDKELSEFLKWIMKQDFYKNTSVIVLGDHLSQVQRYFKRSSDRRIFNLFLNSGFSGVDTNRKVNHFDMLPAILESINISVDAFGLGRNPTKNTPLLLEKYDFDDLNKEISKRSKMYNNEFLDKK</sequence>
<organism evidence="8 9">
    <name type="scientific">Campylobacter hominis (strain ATCC BAA-381 / DSM 21671 / CCUG 45161 / LMG 19568 / NCTC 13146 / CH001A)</name>
    <dbReference type="NCBI Taxonomy" id="360107"/>
    <lineage>
        <taxon>Bacteria</taxon>
        <taxon>Pseudomonadati</taxon>
        <taxon>Campylobacterota</taxon>
        <taxon>Epsilonproteobacteria</taxon>
        <taxon>Campylobacterales</taxon>
        <taxon>Campylobacteraceae</taxon>
        <taxon>Campylobacter</taxon>
    </lineage>
</organism>
<name>A7I155_CAMHC</name>
<gene>
    <name evidence="8" type="ordered locus">CHAB381_0665</name>
</gene>
<dbReference type="EMBL" id="CP000776">
    <property type="protein sequence ID" value="ABS52437.1"/>
    <property type="molecule type" value="Genomic_DNA"/>
</dbReference>
<dbReference type="eggNOG" id="COG1368">
    <property type="taxonomic scope" value="Bacteria"/>
</dbReference>
<reference evidence="9" key="1">
    <citation type="submission" date="2007-07" db="EMBL/GenBank/DDBJ databases">
        <title>Complete genome sequence of Campylobacter hominis ATCC BAA-381, a commensal isolated from the human gastrointestinal tract.</title>
        <authorList>
            <person name="Fouts D.E."/>
            <person name="Mongodin E.F."/>
            <person name="Puiu D."/>
            <person name="Sebastian Y."/>
            <person name="Miller W.G."/>
            <person name="Mandrell R.E."/>
            <person name="Nelson K.E."/>
        </authorList>
    </citation>
    <scope>NUCLEOTIDE SEQUENCE [LARGE SCALE GENOMIC DNA]</scope>
    <source>
        <strain evidence="9">ATCC BAA-381 / LMG 19568 / NCTC 13146 / CH001A</strain>
    </source>
</reference>
<dbReference type="InterPro" id="IPR017850">
    <property type="entry name" value="Alkaline_phosphatase_core_sf"/>
</dbReference>
<feature type="transmembrane region" description="Helical" evidence="6">
    <location>
        <begin position="65"/>
        <end position="83"/>
    </location>
</feature>
<dbReference type="OrthoDB" id="9760224at2"/>
<accession>A7I155</accession>
<evidence type="ECO:0000259" key="7">
    <source>
        <dbReference type="Pfam" id="PF00884"/>
    </source>
</evidence>
<evidence type="ECO:0000256" key="4">
    <source>
        <dbReference type="ARBA" id="ARBA00022989"/>
    </source>
</evidence>
<keyword evidence="9" id="KW-1185">Reference proteome</keyword>
<protein>
    <submittedName>
        <fullName evidence="8">Putative sulfatase family protein</fullName>
    </submittedName>
</protein>
<feature type="transmembrane region" description="Helical" evidence="6">
    <location>
        <begin position="95"/>
        <end position="120"/>
    </location>
</feature>
<comment type="subcellular location">
    <subcellularLocation>
        <location evidence="1">Cell membrane</location>
        <topology evidence="1">Multi-pass membrane protein</topology>
    </subcellularLocation>
</comment>
<feature type="transmembrane region" description="Helical" evidence="6">
    <location>
        <begin position="12"/>
        <end position="31"/>
    </location>
</feature>
<dbReference type="SUPFAM" id="SSF53649">
    <property type="entry name" value="Alkaline phosphatase-like"/>
    <property type="match status" value="1"/>
</dbReference>
<dbReference type="InterPro" id="IPR050448">
    <property type="entry name" value="OpgB/LTA_synthase_biosynth"/>
</dbReference>
<dbReference type="GO" id="GO:0005886">
    <property type="term" value="C:plasma membrane"/>
    <property type="evidence" value="ECO:0007669"/>
    <property type="project" value="UniProtKB-SubCell"/>
</dbReference>
<dbReference type="CDD" id="cd16015">
    <property type="entry name" value="LTA_synthase"/>
    <property type="match status" value="1"/>
</dbReference>
<evidence type="ECO:0000256" key="6">
    <source>
        <dbReference type="SAM" id="Phobius"/>
    </source>
</evidence>
<evidence type="ECO:0000313" key="9">
    <source>
        <dbReference type="Proteomes" id="UP000002407"/>
    </source>
</evidence>
<dbReference type="KEGG" id="cha:CHAB381_0665"/>
<evidence type="ECO:0000313" key="8">
    <source>
        <dbReference type="EMBL" id="ABS52437.1"/>
    </source>
</evidence>
<evidence type="ECO:0000256" key="5">
    <source>
        <dbReference type="ARBA" id="ARBA00023136"/>
    </source>
</evidence>
<dbReference type="AlphaFoldDB" id="A7I155"/>
<dbReference type="PANTHER" id="PTHR47371:SF3">
    <property type="entry name" value="PHOSPHOGLYCEROL TRANSFERASE I"/>
    <property type="match status" value="1"/>
</dbReference>
<evidence type="ECO:0000256" key="2">
    <source>
        <dbReference type="ARBA" id="ARBA00022475"/>
    </source>
</evidence>
<evidence type="ECO:0000256" key="1">
    <source>
        <dbReference type="ARBA" id="ARBA00004651"/>
    </source>
</evidence>
<dbReference type="Gene3D" id="3.40.720.10">
    <property type="entry name" value="Alkaline Phosphatase, subunit A"/>
    <property type="match status" value="1"/>
</dbReference>
<feature type="domain" description="Sulfatase N-terminal" evidence="7">
    <location>
        <begin position="143"/>
        <end position="402"/>
    </location>
</feature>
<keyword evidence="5 6" id="KW-0472">Membrane</keyword>
<keyword evidence="2" id="KW-1003">Cell membrane</keyword>
<keyword evidence="3 6" id="KW-0812">Transmembrane</keyword>
<dbReference type="RefSeq" id="WP_012108533.1">
    <property type="nucleotide sequence ID" value="NC_009714.1"/>
</dbReference>
<evidence type="ECO:0000256" key="3">
    <source>
        <dbReference type="ARBA" id="ARBA00022692"/>
    </source>
</evidence>
<dbReference type="InterPro" id="IPR000917">
    <property type="entry name" value="Sulfatase_N"/>
</dbReference>
<dbReference type="HOGENOM" id="CLU_023986_2_0_7"/>